<evidence type="ECO:0000256" key="5">
    <source>
        <dbReference type="SAM" id="MobiDB-lite"/>
    </source>
</evidence>
<dbReference type="PANTHER" id="PTHR13242:SF0">
    <property type="entry name" value="EUKARYOTIC TRANSLATION INITIATION FACTOR 3 SUBUNIT L"/>
    <property type="match status" value="1"/>
</dbReference>
<dbReference type="GO" id="GO:0016282">
    <property type="term" value="C:eukaryotic 43S preinitiation complex"/>
    <property type="evidence" value="ECO:0007669"/>
    <property type="project" value="UniProtKB-UniRule"/>
</dbReference>
<protein>
    <recommendedName>
        <fullName evidence="4">Eukaryotic translation initiation factor 3 subunit L</fullName>
        <shortName evidence="4">eIF3l</shortName>
    </recommendedName>
</protein>
<comment type="subcellular location">
    <subcellularLocation>
        <location evidence="4">Cytoplasm</location>
    </subcellularLocation>
</comment>
<feature type="transmembrane region" description="Helical" evidence="6">
    <location>
        <begin position="300"/>
        <end position="323"/>
    </location>
</feature>
<organism evidence="7 8">
    <name type="scientific">Syncephalis pseudoplumigaleata</name>
    <dbReference type="NCBI Taxonomy" id="1712513"/>
    <lineage>
        <taxon>Eukaryota</taxon>
        <taxon>Fungi</taxon>
        <taxon>Fungi incertae sedis</taxon>
        <taxon>Zoopagomycota</taxon>
        <taxon>Zoopagomycotina</taxon>
        <taxon>Zoopagomycetes</taxon>
        <taxon>Zoopagales</taxon>
        <taxon>Piptocephalidaceae</taxon>
        <taxon>Syncephalis</taxon>
    </lineage>
</organism>
<dbReference type="OrthoDB" id="15082at2759"/>
<dbReference type="InterPro" id="IPR019382">
    <property type="entry name" value="eIF3l"/>
</dbReference>
<comment type="subunit">
    <text evidence="4">Component of the eukaryotic translation initiation factor 3 (eIF-3) complex.</text>
</comment>
<evidence type="ECO:0000313" key="8">
    <source>
        <dbReference type="Proteomes" id="UP000278143"/>
    </source>
</evidence>
<gene>
    <name evidence="7" type="ORF">SYNPS1DRAFT_32804</name>
</gene>
<keyword evidence="1 4" id="KW-0963">Cytoplasm</keyword>
<evidence type="ECO:0000256" key="4">
    <source>
        <dbReference type="HAMAP-Rule" id="MF_03011"/>
    </source>
</evidence>
<comment type="function">
    <text evidence="4">Component of the eukaryotic translation initiation factor 3 (eIF-3) complex, which is involved in protein synthesis of a specialized repertoire of mRNAs and, together with other initiation factors, stimulates binding of mRNA and methionyl-tRNAi to the 40S ribosome. The eIF-3 complex specifically targets and initiates translation of a subset of mRNAs involved in cell proliferation.</text>
</comment>
<sequence length="591" mass="68027">MSQYNHQHEQFDVDESTAQAVYMAATYAGAEEYDEGIYGEYDAEYLEQHQLQIQQQLEIQQQLLEQVPDVVRNFVVLFHQALTQHSGRDVHQFYEQTFKKLSERFYQHDPWPEAACIAPLVDHDEIFLALYDELCFRHVYARLQPTLEQRYRSFSNYCALFNHILNVEEPIGLELPNQWLWDIIDEFIYQYESFCRYRNRVERLSDEERAFLAENADVWNTFSVLNVLYSLIQKSNINAQLDAIKAGKDPNEVAGAFGEQPLYKMLGYFSLVGLLRVHCMIGDYTLALQMLDHVDMSRKAMFTKVIACHVSSFYYIGFAYMMMGRYTDAIKNFAHILVFISRARQFNTRSYQYDQINKKTEQLYALLAICISLCPTRLDDTVHNTLRDKQGDHLNRMQKGDSVMESFQELFLYACPKFISPIPPNYAALAEEAAKKPEDSETASATDASEAKTEAGTEAPQGRTPEAPSAYQCKIFLGQIKQHIVSTKVRSFLKICTTLPVTKLASFLDLTPEELTTQLMVLKGCSRQTRWVDGVLTSGERVPVSDVDFCIKQDSIQVAEHKVGRRYGDWFVRNVGKVEDILAKFGEKPSS</sequence>
<dbReference type="GO" id="GO:0005852">
    <property type="term" value="C:eukaryotic translation initiation factor 3 complex"/>
    <property type="evidence" value="ECO:0007669"/>
    <property type="project" value="UniProtKB-UniRule"/>
</dbReference>
<dbReference type="GO" id="GO:0001732">
    <property type="term" value="P:formation of cytoplasmic translation initiation complex"/>
    <property type="evidence" value="ECO:0007669"/>
    <property type="project" value="UniProtKB-UniRule"/>
</dbReference>
<reference evidence="8" key="1">
    <citation type="journal article" date="2018" name="Nat. Microbiol.">
        <title>Leveraging single-cell genomics to expand the fungal tree of life.</title>
        <authorList>
            <person name="Ahrendt S.R."/>
            <person name="Quandt C.A."/>
            <person name="Ciobanu D."/>
            <person name="Clum A."/>
            <person name="Salamov A."/>
            <person name="Andreopoulos B."/>
            <person name="Cheng J.F."/>
            <person name="Woyke T."/>
            <person name="Pelin A."/>
            <person name="Henrissat B."/>
            <person name="Reynolds N.K."/>
            <person name="Benny G.L."/>
            <person name="Smith M.E."/>
            <person name="James T.Y."/>
            <person name="Grigoriev I.V."/>
        </authorList>
    </citation>
    <scope>NUCLEOTIDE SEQUENCE [LARGE SCALE GENOMIC DNA]</scope>
    <source>
        <strain evidence="8">Benny S71-1</strain>
    </source>
</reference>
<accession>A0A4P9Z1H8</accession>
<dbReference type="Proteomes" id="UP000278143">
    <property type="component" value="Unassembled WGS sequence"/>
</dbReference>
<name>A0A4P9Z1H8_9FUNG</name>
<dbReference type="EMBL" id="KZ989497">
    <property type="protein sequence ID" value="RKP26165.1"/>
    <property type="molecule type" value="Genomic_DNA"/>
</dbReference>
<keyword evidence="6" id="KW-0812">Transmembrane</keyword>
<comment type="similarity">
    <text evidence="4">Belongs to the eIF-3 subunit L family.</text>
</comment>
<evidence type="ECO:0000256" key="3">
    <source>
        <dbReference type="ARBA" id="ARBA00022917"/>
    </source>
</evidence>
<dbReference type="Pfam" id="PF10255">
    <property type="entry name" value="Paf67"/>
    <property type="match status" value="1"/>
</dbReference>
<keyword evidence="3 4" id="KW-0648">Protein biosynthesis</keyword>
<evidence type="ECO:0000313" key="7">
    <source>
        <dbReference type="EMBL" id="RKP26165.1"/>
    </source>
</evidence>
<keyword evidence="8" id="KW-1185">Reference proteome</keyword>
<dbReference type="AlphaFoldDB" id="A0A4P9Z1H8"/>
<keyword evidence="6" id="KW-1133">Transmembrane helix</keyword>
<keyword evidence="6" id="KW-0472">Membrane</keyword>
<proteinExistence type="inferred from homology"/>
<evidence type="ECO:0000256" key="1">
    <source>
        <dbReference type="ARBA" id="ARBA00022490"/>
    </source>
</evidence>
<dbReference type="GO" id="GO:0033290">
    <property type="term" value="C:eukaryotic 48S preinitiation complex"/>
    <property type="evidence" value="ECO:0007669"/>
    <property type="project" value="UniProtKB-UniRule"/>
</dbReference>
<dbReference type="GO" id="GO:0003743">
    <property type="term" value="F:translation initiation factor activity"/>
    <property type="evidence" value="ECO:0007669"/>
    <property type="project" value="UniProtKB-UniRule"/>
</dbReference>
<evidence type="ECO:0000256" key="6">
    <source>
        <dbReference type="SAM" id="Phobius"/>
    </source>
</evidence>
<evidence type="ECO:0000256" key="2">
    <source>
        <dbReference type="ARBA" id="ARBA00022540"/>
    </source>
</evidence>
<keyword evidence="2 4" id="KW-0396">Initiation factor</keyword>
<dbReference type="HAMAP" id="MF_03011">
    <property type="entry name" value="eIF3l"/>
    <property type="match status" value="1"/>
</dbReference>
<dbReference type="PANTHER" id="PTHR13242">
    <property type="entry name" value="EUKARYOTIC TRANSLATION INITIATION FACTOR 3"/>
    <property type="match status" value="1"/>
</dbReference>
<feature type="region of interest" description="Disordered" evidence="5">
    <location>
        <begin position="430"/>
        <end position="466"/>
    </location>
</feature>